<reference evidence="2" key="1">
    <citation type="submission" date="2022-05" db="EMBL/GenBank/DDBJ databases">
        <title>Brevundimonas albigilva TT17 genome sequence.</title>
        <authorList>
            <person name="Lee K."/>
            <person name="Son H."/>
        </authorList>
    </citation>
    <scope>NUCLEOTIDE SEQUENCE</scope>
    <source>
        <strain evidence="2">TT17</strain>
    </source>
</reference>
<dbReference type="Pfam" id="PF18865">
    <property type="entry name" value="AbiJ_NTD5"/>
    <property type="match status" value="1"/>
</dbReference>
<dbReference type="Proteomes" id="UP001055429">
    <property type="component" value="Chromosome"/>
</dbReference>
<gene>
    <name evidence="2" type="ORF">M8231_13750</name>
</gene>
<dbReference type="RefSeq" id="WP_250201729.1">
    <property type="nucleotide sequence ID" value="NZ_CP097649.1"/>
</dbReference>
<dbReference type="InterPro" id="IPR040508">
    <property type="entry name" value="AbiJ_NTD5"/>
</dbReference>
<protein>
    <recommendedName>
        <fullName evidence="1">AbiJ N-terminal domain-containing protein</fullName>
    </recommendedName>
</protein>
<sequence>MSYLDPETSKKLVPIGRFMGEHFTGGNWTELGFLTGCDSIVQNHPRLLRSLSFGDDDYPEACLAVVGSMVRNDPDNLKLIEDYIIEHFSESGPNISTIPGLGPTIRFSPTVFKVPTHPQDAKLVAVMMPFGPSFAGVYEAIKSACSQTQWFYAQRADDIWKDTTIIQDVFDLIFRSQIVVCDYTGRNPNVFYEAGIAHTLGKTVIPITQNSADVPSDVMHHRYLTYLNNGEGLNHLTLTLAQRLRTLDPTLAQFA</sequence>
<dbReference type="SUPFAM" id="SSF52309">
    <property type="entry name" value="N-(deoxy)ribosyltransferase-like"/>
    <property type="match status" value="1"/>
</dbReference>
<dbReference type="EMBL" id="CP097649">
    <property type="protein sequence ID" value="URI14860.1"/>
    <property type="molecule type" value="Genomic_DNA"/>
</dbReference>
<proteinExistence type="predicted"/>
<organism evidence="2 3">
    <name type="scientific">Brevundimonas albigilva</name>
    <dbReference type="NCBI Taxonomy" id="1312364"/>
    <lineage>
        <taxon>Bacteria</taxon>
        <taxon>Pseudomonadati</taxon>
        <taxon>Pseudomonadota</taxon>
        <taxon>Alphaproteobacteria</taxon>
        <taxon>Caulobacterales</taxon>
        <taxon>Caulobacteraceae</taxon>
        <taxon>Brevundimonas</taxon>
    </lineage>
</organism>
<feature type="domain" description="AbiJ N-terminal" evidence="1">
    <location>
        <begin position="8"/>
        <end position="91"/>
    </location>
</feature>
<accession>A0ABY4SQ99</accession>
<keyword evidence="3" id="KW-1185">Reference proteome</keyword>
<evidence type="ECO:0000313" key="3">
    <source>
        <dbReference type="Proteomes" id="UP001055429"/>
    </source>
</evidence>
<name>A0ABY4SQ99_9CAUL</name>
<evidence type="ECO:0000259" key="1">
    <source>
        <dbReference type="Pfam" id="PF18865"/>
    </source>
</evidence>
<evidence type="ECO:0000313" key="2">
    <source>
        <dbReference type="EMBL" id="URI14860.1"/>
    </source>
</evidence>